<reference evidence="2 3" key="1">
    <citation type="submission" date="2019-08" db="EMBL/GenBank/DDBJ databases">
        <title>Seonamhaeicola sediminis sp. nov., isolated from marine sediment.</title>
        <authorList>
            <person name="Cao W.R."/>
        </authorList>
    </citation>
    <scope>NUCLEOTIDE SEQUENCE [LARGE SCALE GENOMIC DNA]</scope>
    <source>
        <strain evidence="2 3">1505</strain>
    </source>
</reference>
<dbReference type="SUPFAM" id="SSF51658">
    <property type="entry name" value="Xylose isomerase-like"/>
    <property type="match status" value="1"/>
</dbReference>
<dbReference type="Pfam" id="PF01261">
    <property type="entry name" value="AP_endonuc_2"/>
    <property type="match status" value="1"/>
</dbReference>
<dbReference type="EMBL" id="VRKQ01000021">
    <property type="protein sequence ID" value="TXG34773.1"/>
    <property type="molecule type" value="Genomic_DNA"/>
</dbReference>
<dbReference type="InterPro" id="IPR013022">
    <property type="entry name" value="Xyl_isomerase-like_TIM-brl"/>
</dbReference>
<evidence type="ECO:0000313" key="2">
    <source>
        <dbReference type="EMBL" id="TXG34773.1"/>
    </source>
</evidence>
<gene>
    <name evidence="2" type="ORF">FUA22_17850</name>
</gene>
<comment type="caution">
    <text evidence="2">The sequence shown here is derived from an EMBL/GenBank/DDBJ whole genome shotgun (WGS) entry which is preliminary data.</text>
</comment>
<dbReference type="AlphaFoldDB" id="A0A5C7GE98"/>
<dbReference type="InterPro" id="IPR050312">
    <property type="entry name" value="IolE/XylAMocC-like"/>
</dbReference>
<name>A0A5C7GE98_9FLAO</name>
<evidence type="ECO:0000259" key="1">
    <source>
        <dbReference type="Pfam" id="PF01261"/>
    </source>
</evidence>
<feature type="domain" description="Xylose isomerase-like TIM barrel" evidence="1">
    <location>
        <begin position="62"/>
        <end position="283"/>
    </location>
</feature>
<organism evidence="2 3">
    <name type="scientific">Seonamhaeicola maritimus</name>
    <dbReference type="NCBI Taxonomy" id="2591822"/>
    <lineage>
        <taxon>Bacteria</taxon>
        <taxon>Pseudomonadati</taxon>
        <taxon>Bacteroidota</taxon>
        <taxon>Flavobacteriia</taxon>
        <taxon>Flavobacteriales</taxon>
        <taxon>Flavobacteriaceae</taxon>
    </lineage>
</organism>
<dbReference type="PANTHER" id="PTHR12110">
    <property type="entry name" value="HYDROXYPYRUVATE ISOMERASE"/>
    <property type="match status" value="1"/>
</dbReference>
<accession>A0A5C7GE98</accession>
<evidence type="ECO:0000313" key="3">
    <source>
        <dbReference type="Proteomes" id="UP000321080"/>
    </source>
</evidence>
<dbReference type="Proteomes" id="UP000321080">
    <property type="component" value="Unassembled WGS sequence"/>
</dbReference>
<dbReference type="Gene3D" id="3.20.20.150">
    <property type="entry name" value="Divalent-metal-dependent TIM barrel enzymes"/>
    <property type="match status" value="1"/>
</dbReference>
<dbReference type="RefSeq" id="WP_147769966.1">
    <property type="nucleotide sequence ID" value="NZ_VRKQ01000021.1"/>
</dbReference>
<keyword evidence="3" id="KW-1185">Reference proteome</keyword>
<protein>
    <submittedName>
        <fullName evidence="2">TIM barrel protein</fullName>
    </submittedName>
</protein>
<dbReference type="PROSITE" id="PS51257">
    <property type="entry name" value="PROKAR_LIPOPROTEIN"/>
    <property type="match status" value="1"/>
</dbReference>
<dbReference type="InterPro" id="IPR036237">
    <property type="entry name" value="Xyl_isomerase-like_sf"/>
</dbReference>
<dbReference type="PANTHER" id="PTHR12110:SF41">
    <property type="entry name" value="INOSOSE DEHYDRATASE"/>
    <property type="match status" value="1"/>
</dbReference>
<proteinExistence type="predicted"/>
<dbReference type="OrthoDB" id="2561798at2"/>
<sequence length="319" mass="35771">MDKNLTRRSFIEKSTLASLGTMFALNGFSQSCVGVKPEFTRLDINIFSKHLQFLNYADMAHAALEMGFDGVDLSVRPKGHVLPGRVKDDLPLAISAIKNVGFEPKMMTSGILSTDEPFARDVLETAAQLGVKFYRLGYYRYPKDKSIPEAISNIANQVKELSILNKEFGIKGAYQNHAGKHVGAAIWEIHKMLKGVENNYMGCQYDIRHATVEGGQSWETGLRLIKPKINTIVLKDFLWVNKNGKWTVQNVPIGKGMVDFKSYFKLLKAYRINVPVSLHCEYDLGGAEHGKKDIAITQKEVFAAIKKDLVAIRELWKSS</sequence>